<comment type="pathway">
    <text evidence="1">Protein modification; protein ubiquitination.</text>
</comment>
<dbReference type="InterPro" id="IPR013083">
    <property type="entry name" value="Znf_RING/FYVE/PHD"/>
</dbReference>
<comment type="caution">
    <text evidence="12">The sequence shown here is derived from an EMBL/GenBank/DDBJ whole genome shotgun (WGS) entry which is preliminary data.</text>
</comment>
<dbReference type="Proteomes" id="UP000024635">
    <property type="component" value="Unassembled WGS sequence"/>
</dbReference>
<dbReference type="OrthoDB" id="61092at2759"/>
<dbReference type="SUPFAM" id="SSF57850">
    <property type="entry name" value="RING/U-box"/>
    <property type="match status" value="2"/>
</dbReference>
<dbReference type="PANTHER" id="PTHR22770">
    <property type="entry name" value="UBIQUITIN CONJUGATING ENZYME 7 INTERACTING PROTEIN-RELATED"/>
    <property type="match status" value="1"/>
</dbReference>
<sequence>MLECLQKHRYCEESNQGLVCGKRAFTTEPTLLRTLRILLPSFAKITLHARKSTSSPEMDMWSFSPDTRKVWNANGLEVDEPLSLWDAMPEEDPPRRRTILRVETEEALRAAERACAVISKRGRLEKLDLKETKPVQVDDDRPYCMWYPTLSSKRIPAKEIVLCKPNPKAARGVRWSDVLRHKDIVKELKMRENRLRTDLSFGPAARRLVMEHIRKSYKQCPNRSYVVDDIDYFARADVPDSDSDILRQCSVSVYYPDVNYAVESSRLRGALLSKLGPYRSMKKQKLEVALPGCSKTVAIGDGGTCEELNGASLSLVLNVPLDEDVEQYCLFFCRNSLSARRLNNSESRVITKYLDINQGETFENAVRVDFASADDCVEALNKHNRQVAKILPRAFVVGSESWSNLKNATMTFRVKWYKRPASGEGVLKFKNAKDSRLAAEILIYHGYSDSERHSRISDDIRIIKVIPSAYQHDFIFQEHMREILGVNDVPLERAYLLRVARWKADINDAVKFHVGRAIAKYLMRHHEWIGYLPVFQHEWRMILSSTTLPWHWNMLDIKNNEGGASPCEAELIFKSVERGLGLVEMLTSDNNDLVMYDERNRSSQKITVKPIYCIAVLVTKEVRIACDSFIRQLNDEESSAARASGDVLDALEILDTTWTDNLNCSDDTDTSLGELSVQGWPVRHVEEVATRLVSMFEGTYIDCSDEAHGRLLYGYGAKYVDFVRQKLRGRAVIDVDLLRERITVVGEAADLAKEKMVFFAKNSHAFELAETIVIGPPRYLYFMRDILHDLVGLERLKKITGCEKLQFVEDLGIKFHGTLEQYDLLMNYLEEVDQKVVQTISSVNQSSKPDCPVCLSPVSNAFYCLECGHYYCLKCLIFQIKTMIRNRDLPMRCVYMDCEKPIAVSDIKRLILGEERLPWLSAEKLRPLIDSSIDCLVRKHPELTRCPTPDCFGICKKADGNNDTFRCDSCNKERCRGCMMEPHKDLSCEDYAILRSDGAASLKAYMDQNEGRVRVCPTKGCGAVIEKGEGCNHMQCCVCNMHFCWLCDFTSETQSNIYGHLRETHGAIGEEWPMFDGFVPRERLYPRPPPFVFPIRRPEDDDDDDPFPLPDDMW</sequence>
<evidence type="ECO:0000256" key="7">
    <source>
        <dbReference type="ARBA" id="ARBA00022833"/>
    </source>
</evidence>
<keyword evidence="5 8" id="KW-0863">Zinc-finger</keyword>
<evidence type="ECO:0008006" key="14">
    <source>
        <dbReference type="Google" id="ProtNLM"/>
    </source>
</evidence>
<dbReference type="AlphaFoldDB" id="A0A016RUK0"/>
<name>A0A016RUK0_9BILA</name>
<accession>A0A016RUK0</accession>
<reference evidence="13" key="1">
    <citation type="journal article" date="2015" name="Nat. Genet.">
        <title>The genome and transcriptome of the zoonotic hookworm Ancylostoma ceylanicum identify infection-specific gene families.</title>
        <authorList>
            <person name="Schwarz E.M."/>
            <person name="Hu Y."/>
            <person name="Antoshechkin I."/>
            <person name="Miller M.M."/>
            <person name="Sternberg P.W."/>
            <person name="Aroian R.V."/>
        </authorList>
    </citation>
    <scope>NUCLEOTIDE SEQUENCE</scope>
    <source>
        <strain evidence="13">HY135</strain>
    </source>
</reference>
<dbReference type="SMART" id="SM00647">
    <property type="entry name" value="IBR"/>
    <property type="match status" value="2"/>
</dbReference>
<dbReference type="EMBL" id="JARK01001713">
    <property type="protein sequence ID" value="EYB81649.1"/>
    <property type="molecule type" value="Genomic_DNA"/>
</dbReference>
<dbReference type="InterPro" id="IPR051628">
    <property type="entry name" value="LUBAC_E3_Ligases"/>
</dbReference>
<keyword evidence="7" id="KW-0862">Zinc</keyword>
<evidence type="ECO:0000256" key="4">
    <source>
        <dbReference type="ARBA" id="ARBA00022737"/>
    </source>
</evidence>
<dbReference type="GO" id="GO:0071797">
    <property type="term" value="C:LUBAC complex"/>
    <property type="evidence" value="ECO:0007669"/>
    <property type="project" value="TreeGrafter"/>
</dbReference>
<evidence type="ECO:0000313" key="13">
    <source>
        <dbReference type="Proteomes" id="UP000024635"/>
    </source>
</evidence>
<dbReference type="PANTHER" id="PTHR22770:SF13">
    <property type="entry name" value="RING-TYPE DOMAIN-CONTAINING PROTEIN"/>
    <property type="match status" value="1"/>
</dbReference>
<dbReference type="InterPro" id="IPR017907">
    <property type="entry name" value="Znf_RING_CS"/>
</dbReference>
<keyword evidence="2" id="KW-0808">Transferase</keyword>
<evidence type="ECO:0000256" key="3">
    <source>
        <dbReference type="ARBA" id="ARBA00022723"/>
    </source>
</evidence>
<keyword evidence="6" id="KW-0833">Ubl conjugation pathway</keyword>
<organism evidence="12 13">
    <name type="scientific">Ancylostoma ceylanicum</name>
    <dbReference type="NCBI Taxonomy" id="53326"/>
    <lineage>
        <taxon>Eukaryota</taxon>
        <taxon>Metazoa</taxon>
        <taxon>Ecdysozoa</taxon>
        <taxon>Nematoda</taxon>
        <taxon>Chromadorea</taxon>
        <taxon>Rhabditida</taxon>
        <taxon>Rhabditina</taxon>
        <taxon>Rhabditomorpha</taxon>
        <taxon>Strongyloidea</taxon>
        <taxon>Ancylostomatidae</taxon>
        <taxon>Ancylostomatinae</taxon>
        <taxon>Ancylostoma</taxon>
    </lineage>
</organism>
<dbReference type="STRING" id="53326.A0A016RUK0"/>
<dbReference type="Gene3D" id="1.20.120.1750">
    <property type="match status" value="1"/>
</dbReference>
<keyword evidence="4" id="KW-0677">Repeat</keyword>
<dbReference type="PROSITE" id="PS00518">
    <property type="entry name" value="ZF_RING_1"/>
    <property type="match status" value="1"/>
</dbReference>
<evidence type="ECO:0000256" key="5">
    <source>
        <dbReference type="ARBA" id="ARBA00022771"/>
    </source>
</evidence>
<evidence type="ECO:0000313" key="12">
    <source>
        <dbReference type="EMBL" id="EYB81649.1"/>
    </source>
</evidence>
<keyword evidence="3" id="KW-0479">Metal-binding</keyword>
<evidence type="ECO:0000256" key="2">
    <source>
        <dbReference type="ARBA" id="ARBA00022679"/>
    </source>
</evidence>
<dbReference type="InterPro" id="IPR002867">
    <property type="entry name" value="IBR_dom"/>
</dbReference>
<dbReference type="InterPro" id="IPR001841">
    <property type="entry name" value="Znf_RING"/>
</dbReference>
<evidence type="ECO:0000256" key="1">
    <source>
        <dbReference type="ARBA" id="ARBA00004906"/>
    </source>
</evidence>
<evidence type="ECO:0000256" key="6">
    <source>
        <dbReference type="ARBA" id="ARBA00022786"/>
    </source>
</evidence>
<evidence type="ECO:0000259" key="10">
    <source>
        <dbReference type="PROSITE" id="PS50089"/>
    </source>
</evidence>
<feature type="domain" description="RING-type" evidence="11">
    <location>
        <begin position="847"/>
        <end position="1064"/>
    </location>
</feature>
<protein>
    <recommendedName>
        <fullName evidence="14">RING-type domain-containing protein</fullName>
    </recommendedName>
</protein>
<dbReference type="InterPro" id="IPR044066">
    <property type="entry name" value="TRIAD_supradom"/>
</dbReference>
<dbReference type="GO" id="GO:0097039">
    <property type="term" value="P:protein linear polyubiquitination"/>
    <property type="evidence" value="ECO:0007669"/>
    <property type="project" value="TreeGrafter"/>
</dbReference>
<evidence type="ECO:0000256" key="9">
    <source>
        <dbReference type="SAM" id="MobiDB-lite"/>
    </source>
</evidence>
<dbReference type="PROSITE" id="PS51873">
    <property type="entry name" value="TRIAD"/>
    <property type="match status" value="1"/>
</dbReference>
<dbReference type="GO" id="GO:0004842">
    <property type="term" value="F:ubiquitin-protein transferase activity"/>
    <property type="evidence" value="ECO:0007669"/>
    <property type="project" value="TreeGrafter"/>
</dbReference>
<keyword evidence="13" id="KW-1185">Reference proteome</keyword>
<dbReference type="Pfam" id="PF01485">
    <property type="entry name" value="IBR"/>
    <property type="match status" value="2"/>
</dbReference>
<dbReference type="GO" id="GO:0043130">
    <property type="term" value="F:ubiquitin binding"/>
    <property type="evidence" value="ECO:0007669"/>
    <property type="project" value="TreeGrafter"/>
</dbReference>
<dbReference type="CDD" id="cd20335">
    <property type="entry name" value="BRcat_RBR"/>
    <property type="match status" value="1"/>
</dbReference>
<feature type="domain" description="RING-type" evidence="10">
    <location>
        <begin position="851"/>
        <end position="893"/>
    </location>
</feature>
<evidence type="ECO:0000259" key="11">
    <source>
        <dbReference type="PROSITE" id="PS51873"/>
    </source>
</evidence>
<feature type="region of interest" description="Disordered" evidence="9">
    <location>
        <begin position="1092"/>
        <end position="1114"/>
    </location>
</feature>
<dbReference type="GO" id="GO:0008270">
    <property type="term" value="F:zinc ion binding"/>
    <property type="evidence" value="ECO:0007669"/>
    <property type="project" value="UniProtKB-KW"/>
</dbReference>
<dbReference type="PROSITE" id="PS50089">
    <property type="entry name" value="ZF_RING_2"/>
    <property type="match status" value="1"/>
</dbReference>
<dbReference type="GO" id="GO:0043161">
    <property type="term" value="P:proteasome-mediated ubiquitin-dependent protein catabolic process"/>
    <property type="evidence" value="ECO:0007669"/>
    <property type="project" value="TreeGrafter"/>
</dbReference>
<dbReference type="Gene3D" id="3.30.40.10">
    <property type="entry name" value="Zinc/RING finger domain, C3HC4 (zinc finger)"/>
    <property type="match status" value="1"/>
</dbReference>
<proteinExistence type="predicted"/>
<gene>
    <name evidence="12" type="primary">Acey_s0377.g257</name>
    <name evidence="12" type="synonym">Acey-Y57A10A.31</name>
    <name evidence="12" type="ORF">Y032_0377g257</name>
</gene>
<evidence type="ECO:0000256" key="8">
    <source>
        <dbReference type="PROSITE-ProRule" id="PRU00175"/>
    </source>
</evidence>